<dbReference type="EMBL" id="CP045201">
    <property type="protein sequence ID" value="QOL81091.1"/>
    <property type="molecule type" value="Genomic_DNA"/>
</dbReference>
<accession>A0A7L9WL22</accession>
<evidence type="ECO:0000259" key="3">
    <source>
        <dbReference type="PROSITE" id="PS51186"/>
    </source>
</evidence>
<dbReference type="PANTHER" id="PTHR43877">
    <property type="entry name" value="AMINOALKYLPHOSPHONATE N-ACETYLTRANSFERASE-RELATED-RELATED"/>
    <property type="match status" value="1"/>
</dbReference>
<dbReference type="InterPro" id="IPR016181">
    <property type="entry name" value="Acyl_CoA_acyltransferase"/>
</dbReference>
<dbReference type="Pfam" id="PF00583">
    <property type="entry name" value="Acetyltransf_1"/>
    <property type="match status" value="1"/>
</dbReference>
<dbReference type="PROSITE" id="PS51186">
    <property type="entry name" value="GNAT"/>
    <property type="match status" value="1"/>
</dbReference>
<sequence length="155" mass="16772">MEIRTAVETDAPAMSAMLMQLVAAGKRTLPADEAFVLSNYIAPIGGVRCSLAFDDTGTLLGLQSLKTAFEGNPYDIPVGWGIIGTHVSPLAGRRGVGSRLFEATREAAREAGLENMEAFIGATNVEGQAYYETMGFRTYRITERAICKRYRVTGD</sequence>
<name>A0A7L9WL22_9RHOB</name>
<dbReference type="KEGG" id="pshq:F3W81_09880"/>
<dbReference type="GO" id="GO:0016747">
    <property type="term" value="F:acyltransferase activity, transferring groups other than amino-acyl groups"/>
    <property type="evidence" value="ECO:0007669"/>
    <property type="project" value="InterPro"/>
</dbReference>
<dbReference type="PANTHER" id="PTHR43877:SF1">
    <property type="entry name" value="ACETYLTRANSFERASE"/>
    <property type="match status" value="1"/>
</dbReference>
<proteinExistence type="predicted"/>
<feature type="domain" description="N-acetyltransferase" evidence="3">
    <location>
        <begin position="1"/>
        <end position="153"/>
    </location>
</feature>
<evidence type="ECO:0000313" key="5">
    <source>
        <dbReference type="Proteomes" id="UP000594118"/>
    </source>
</evidence>
<dbReference type="SUPFAM" id="SSF55729">
    <property type="entry name" value="Acyl-CoA N-acyltransferases (Nat)"/>
    <property type="match status" value="1"/>
</dbReference>
<keyword evidence="5" id="KW-1185">Reference proteome</keyword>
<evidence type="ECO:0000256" key="1">
    <source>
        <dbReference type="ARBA" id="ARBA00022679"/>
    </source>
</evidence>
<dbReference type="AlphaFoldDB" id="A0A7L9WL22"/>
<evidence type="ECO:0000313" key="4">
    <source>
        <dbReference type="EMBL" id="QOL81091.1"/>
    </source>
</evidence>
<dbReference type="InterPro" id="IPR000182">
    <property type="entry name" value="GNAT_dom"/>
</dbReference>
<protein>
    <submittedName>
        <fullName evidence="4">GNAT family N-acetyltransferase</fullName>
    </submittedName>
</protein>
<dbReference type="Gene3D" id="3.40.630.30">
    <property type="match status" value="1"/>
</dbReference>
<dbReference type="Proteomes" id="UP000594118">
    <property type="component" value="Chromosome"/>
</dbReference>
<evidence type="ECO:0000256" key="2">
    <source>
        <dbReference type="ARBA" id="ARBA00023315"/>
    </source>
</evidence>
<dbReference type="CDD" id="cd04301">
    <property type="entry name" value="NAT_SF"/>
    <property type="match status" value="1"/>
</dbReference>
<organism evidence="4 5">
    <name type="scientific">Pseudooceanicola spongiae</name>
    <dbReference type="NCBI Taxonomy" id="2613965"/>
    <lineage>
        <taxon>Bacteria</taxon>
        <taxon>Pseudomonadati</taxon>
        <taxon>Pseudomonadota</taxon>
        <taxon>Alphaproteobacteria</taxon>
        <taxon>Rhodobacterales</taxon>
        <taxon>Paracoccaceae</taxon>
        <taxon>Pseudooceanicola</taxon>
    </lineage>
</organism>
<reference evidence="4 5" key="1">
    <citation type="submission" date="2019-10" db="EMBL/GenBank/DDBJ databases">
        <title>Pseudopuniceibacterium sp. HQ09 islated from Antarctica.</title>
        <authorList>
            <person name="Liao L."/>
            <person name="Su S."/>
            <person name="Chen B."/>
            <person name="Yu Y."/>
        </authorList>
    </citation>
    <scope>NUCLEOTIDE SEQUENCE [LARGE SCALE GENOMIC DNA]</scope>
    <source>
        <strain evidence="4 5">HQ09</strain>
    </source>
</reference>
<keyword evidence="2" id="KW-0012">Acyltransferase</keyword>
<keyword evidence="1 4" id="KW-0808">Transferase</keyword>
<gene>
    <name evidence="4" type="ORF">F3W81_09880</name>
</gene>
<dbReference type="RefSeq" id="WP_193083409.1">
    <property type="nucleotide sequence ID" value="NZ_CP045201.1"/>
</dbReference>
<dbReference type="InterPro" id="IPR050832">
    <property type="entry name" value="Bact_Acetyltransf"/>
</dbReference>